<dbReference type="EC" id="2.3.1.-" evidence="5"/>
<feature type="binding site" evidence="5">
    <location>
        <begin position="43"/>
        <end position="63"/>
    </location>
    <ligand>
        <name>NAD(+)</name>
        <dbReference type="ChEBI" id="CHEBI:57540"/>
    </ligand>
</feature>
<evidence type="ECO:0000256" key="6">
    <source>
        <dbReference type="PROSITE-ProRule" id="PRU00236"/>
    </source>
</evidence>
<keyword evidence="2 5" id="KW-0479">Metal-binding</keyword>
<dbReference type="SUPFAM" id="SSF52467">
    <property type="entry name" value="DHS-like NAD/FAD-binding domain"/>
    <property type="match status" value="1"/>
</dbReference>
<feature type="binding site" evidence="5">
    <location>
        <position position="287"/>
    </location>
    <ligand>
        <name>NAD(+)</name>
        <dbReference type="ChEBI" id="CHEBI:57540"/>
    </ligand>
</feature>
<dbReference type="GO" id="GO:0005759">
    <property type="term" value="C:mitochondrial matrix"/>
    <property type="evidence" value="ECO:0007669"/>
    <property type="project" value="UniProtKB-SubCell"/>
</dbReference>
<dbReference type="GO" id="GO:0017136">
    <property type="term" value="F:histone deacetylase activity, NAD-dependent"/>
    <property type="evidence" value="ECO:0007669"/>
    <property type="project" value="TreeGrafter"/>
</dbReference>
<feature type="domain" description="Deacetylase sirtuin-type" evidence="7">
    <location>
        <begin position="18"/>
        <end position="299"/>
    </location>
</feature>
<comment type="subcellular location">
    <subcellularLocation>
        <location evidence="5">Mitochondrion matrix</location>
    </subcellularLocation>
</comment>
<keyword evidence="5" id="KW-0496">Mitochondrion</keyword>
<feature type="binding site" evidence="5 6">
    <location>
        <position position="206"/>
    </location>
    <ligand>
        <name>Zn(2+)</name>
        <dbReference type="ChEBI" id="CHEBI:29105"/>
    </ligand>
</feature>
<evidence type="ECO:0000256" key="2">
    <source>
        <dbReference type="ARBA" id="ARBA00022723"/>
    </source>
</evidence>
<feature type="binding site" evidence="5">
    <location>
        <begin position="269"/>
        <end position="271"/>
    </location>
    <ligand>
        <name>NAD(+)</name>
        <dbReference type="ChEBI" id="CHEBI:57540"/>
    </ligand>
</feature>
<feature type="active site" description="Proton acceptor" evidence="5 6">
    <location>
        <position position="142"/>
    </location>
</feature>
<dbReference type="GO" id="GO:0008270">
    <property type="term" value="F:zinc ion binding"/>
    <property type="evidence" value="ECO:0007669"/>
    <property type="project" value="UniProtKB-UniRule"/>
</dbReference>
<organism evidence="8 9">
    <name type="scientific">Paralvinella palmiformis</name>
    <dbReference type="NCBI Taxonomy" id="53620"/>
    <lineage>
        <taxon>Eukaryota</taxon>
        <taxon>Metazoa</taxon>
        <taxon>Spiralia</taxon>
        <taxon>Lophotrochozoa</taxon>
        <taxon>Annelida</taxon>
        <taxon>Polychaeta</taxon>
        <taxon>Sedentaria</taxon>
        <taxon>Canalipalpata</taxon>
        <taxon>Terebellida</taxon>
        <taxon>Terebelliformia</taxon>
        <taxon>Alvinellidae</taxon>
        <taxon>Paralvinella</taxon>
    </lineage>
</organism>
<accession>A0AAD9NAU5</accession>
<proteinExistence type="inferred from homology"/>
<evidence type="ECO:0000313" key="8">
    <source>
        <dbReference type="EMBL" id="KAK2161813.1"/>
    </source>
</evidence>
<dbReference type="EMBL" id="JAODUP010000109">
    <property type="protein sequence ID" value="KAK2161813.1"/>
    <property type="molecule type" value="Genomic_DNA"/>
</dbReference>
<dbReference type="Proteomes" id="UP001208570">
    <property type="component" value="Unassembled WGS sequence"/>
</dbReference>
<keyword evidence="4 5" id="KW-0520">NAD</keyword>
<dbReference type="Pfam" id="PF02146">
    <property type="entry name" value="SIR2"/>
    <property type="match status" value="1"/>
</dbReference>
<feature type="binding site" evidence="5 6">
    <location>
        <position position="153"/>
    </location>
    <ligand>
        <name>Zn(2+)</name>
        <dbReference type="ChEBI" id="CHEBI:29105"/>
    </ligand>
</feature>
<evidence type="ECO:0000256" key="1">
    <source>
        <dbReference type="ARBA" id="ARBA00022679"/>
    </source>
</evidence>
<feature type="binding site" evidence="5 6">
    <location>
        <position position="203"/>
    </location>
    <ligand>
        <name>Zn(2+)</name>
        <dbReference type="ChEBI" id="CHEBI:29105"/>
    </ligand>
</feature>
<reference evidence="8" key="1">
    <citation type="journal article" date="2023" name="Mol. Biol. Evol.">
        <title>Third-Generation Sequencing Reveals the Adaptive Role of the Epigenome in Three Deep-Sea Polychaetes.</title>
        <authorList>
            <person name="Perez M."/>
            <person name="Aroh O."/>
            <person name="Sun Y."/>
            <person name="Lan Y."/>
            <person name="Juniper S.K."/>
            <person name="Young C.R."/>
            <person name="Angers B."/>
            <person name="Qian P.Y."/>
        </authorList>
    </citation>
    <scope>NUCLEOTIDE SEQUENCE</scope>
    <source>
        <strain evidence="8">P08H-3</strain>
    </source>
</reference>
<evidence type="ECO:0000259" key="7">
    <source>
        <dbReference type="PROSITE" id="PS50305"/>
    </source>
</evidence>
<feature type="binding site" evidence="5">
    <location>
        <begin position="243"/>
        <end position="245"/>
    </location>
    <ligand>
        <name>NAD(+)</name>
        <dbReference type="ChEBI" id="CHEBI:57540"/>
    </ligand>
</feature>
<dbReference type="InterPro" id="IPR026590">
    <property type="entry name" value="Ssirtuin_cat_dom"/>
</dbReference>
<feature type="binding site" evidence="5">
    <location>
        <begin position="124"/>
        <end position="127"/>
    </location>
    <ligand>
        <name>NAD(+)</name>
        <dbReference type="ChEBI" id="CHEBI:57540"/>
    </ligand>
</feature>
<sequence>MKLPRLNPKQLNFVPDAEPVCSSDLSVLERFVNNSRKLLVLTGAGLSTESGIPDYRSEKVGLYARTNKRPMKYQEFISGELARQKYWARSFVGWPKFSSFQPNVCHWILVEWERVGKVNWLVTQNVDALHTKAGSHHVTELHGCLHRVLCLGCGDITARWDLQGQFAKMNHTWTVKSLSNQVAPDGDVMLSDQEVQNFQVPTCHKCGGTLKPDVVFFGDNVSKSTVDFVFQKVEECDSVLVAGSSLSVFSGYRFLHRAAELRKHIAIINIGETRADHLADVKINGRCGEILPQIRLNNG</sequence>
<dbReference type="InterPro" id="IPR003000">
    <property type="entry name" value="Sirtuin"/>
</dbReference>
<gene>
    <name evidence="8" type="ORF">LSH36_109g04000</name>
</gene>
<dbReference type="GO" id="GO:0070403">
    <property type="term" value="F:NAD+ binding"/>
    <property type="evidence" value="ECO:0007669"/>
    <property type="project" value="UniProtKB-UniRule"/>
</dbReference>
<comment type="similarity">
    <text evidence="5">Belongs to the sirtuin family. Class II subfamily.</text>
</comment>
<dbReference type="NCBIfam" id="NF003738">
    <property type="entry name" value="PRK05333.1"/>
    <property type="match status" value="1"/>
</dbReference>
<dbReference type="HAMAP" id="MF_01967">
    <property type="entry name" value="Sirtuin_ClassII"/>
    <property type="match status" value="1"/>
</dbReference>
<keyword evidence="3 5" id="KW-0862">Zinc</keyword>
<protein>
    <recommendedName>
        <fullName evidence="5">NAD-dependent protein deacylase</fullName>
        <ecNumber evidence="5">2.3.1.-</ecNumber>
    </recommendedName>
    <alternativeName>
        <fullName evidence="5">Regulatory protein SIR2 homolog</fullName>
    </alternativeName>
</protein>
<name>A0AAD9NAU5_9ANNE</name>
<feature type="binding site" evidence="5 6">
    <location>
        <position position="150"/>
    </location>
    <ligand>
        <name>Zn(2+)</name>
        <dbReference type="ChEBI" id="CHEBI:29105"/>
    </ligand>
</feature>
<dbReference type="Gene3D" id="3.30.1600.10">
    <property type="entry name" value="SIR2/SIRT2 'Small Domain"/>
    <property type="match status" value="1"/>
</dbReference>
<comment type="caution">
    <text evidence="8">The sequence shown here is derived from an EMBL/GenBank/DDBJ whole genome shotgun (WGS) entry which is preliminary data.</text>
</comment>
<dbReference type="InterPro" id="IPR050134">
    <property type="entry name" value="NAD-dep_sirtuin_deacylases"/>
</dbReference>
<dbReference type="PANTHER" id="PTHR11085:SF10">
    <property type="entry name" value="NAD-DEPENDENT PROTEIN DEACYLASE SIRTUIN-5, MITOCHONDRIAL-RELATED"/>
    <property type="match status" value="1"/>
</dbReference>
<dbReference type="PROSITE" id="PS50305">
    <property type="entry name" value="SIRTUIN"/>
    <property type="match status" value="1"/>
</dbReference>
<evidence type="ECO:0000256" key="3">
    <source>
        <dbReference type="ARBA" id="ARBA00022833"/>
    </source>
</evidence>
<comment type="catalytic activity">
    <reaction evidence="5">
        <text>N(6)-acetyl-L-lysyl-[protein] + NAD(+) + H2O = 2''-O-acetyl-ADP-D-ribose + nicotinamide + L-lysyl-[protein]</text>
        <dbReference type="Rhea" id="RHEA:43636"/>
        <dbReference type="Rhea" id="RHEA-COMP:9752"/>
        <dbReference type="Rhea" id="RHEA-COMP:10731"/>
        <dbReference type="ChEBI" id="CHEBI:15377"/>
        <dbReference type="ChEBI" id="CHEBI:17154"/>
        <dbReference type="ChEBI" id="CHEBI:29969"/>
        <dbReference type="ChEBI" id="CHEBI:57540"/>
        <dbReference type="ChEBI" id="CHEBI:61930"/>
        <dbReference type="ChEBI" id="CHEBI:83767"/>
        <dbReference type="EC" id="2.3.1.286"/>
    </reaction>
</comment>
<evidence type="ECO:0000313" key="9">
    <source>
        <dbReference type="Proteomes" id="UP001208570"/>
    </source>
</evidence>
<dbReference type="InterPro" id="IPR026591">
    <property type="entry name" value="Sirtuin_cat_small_dom_sf"/>
</dbReference>
<keyword evidence="9" id="KW-1185">Reference proteome</keyword>
<dbReference type="PANTHER" id="PTHR11085">
    <property type="entry name" value="NAD-DEPENDENT PROTEIN DEACYLASE SIRTUIN-5, MITOCHONDRIAL-RELATED"/>
    <property type="match status" value="1"/>
</dbReference>
<dbReference type="AlphaFoldDB" id="A0AAD9NAU5"/>
<dbReference type="InterPro" id="IPR029035">
    <property type="entry name" value="DHS-like_NAD/FAD-binding_dom"/>
</dbReference>
<dbReference type="CDD" id="cd01409">
    <property type="entry name" value="SIRT4"/>
    <property type="match status" value="1"/>
</dbReference>
<comment type="function">
    <text evidence="5">NAD-dependent protein deacylase. Catalyzes the NAD-dependent hydrolysis of acyl groups from lysine residues.</text>
</comment>
<evidence type="ECO:0000256" key="4">
    <source>
        <dbReference type="ARBA" id="ARBA00023027"/>
    </source>
</evidence>
<dbReference type="InterPro" id="IPR026587">
    <property type="entry name" value="Sirtuin_class_II"/>
</dbReference>
<dbReference type="Gene3D" id="3.40.50.1220">
    <property type="entry name" value="TPP-binding domain"/>
    <property type="match status" value="1"/>
</dbReference>
<comment type="cofactor">
    <cofactor evidence="5">
        <name>Zn(2+)</name>
        <dbReference type="ChEBI" id="CHEBI:29105"/>
    </cofactor>
    <text evidence="5">Binds 1 zinc ion per subunit.</text>
</comment>
<keyword evidence="1 5" id="KW-0808">Transferase</keyword>
<evidence type="ECO:0000256" key="5">
    <source>
        <dbReference type="HAMAP-Rule" id="MF_03161"/>
    </source>
</evidence>